<dbReference type="SUPFAM" id="SSF51161">
    <property type="entry name" value="Trimeric LpxA-like enzymes"/>
    <property type="match status" value="1"/>
</dbReference>
<organism evidence="2 3">
    <name type="scientific">Pseudonocardia halophobica</name>
    <dbReference type="NCBI Taxonomy" id="29401"/>
    <lineage>
        <taxon>Bacteria</taxon>
        <taxon>Bacillati</taxon>
        <taxon>Actinomycetota</taxon>
        <taxon>Actinomycetes</taxon>
        <taxon>Pseudonocardiales</taxon>
        <taxon>Pseudonocardiaceae</taxon>
        <taxon>Pseudonocardia</taxon>
    </lineage>
</organism>
<reference evidence="2" key="2">
    <citation type="submission" date="2023-01" db="EMBL/GenBank/DDBJ databases">
        <authorList>
            <person name="Sun Q."/>
            <person name="Evtushenko L."/>
        </authorList>
    </citation>
    <scope>NUCLEOTIDE SEQUENCE</scope>
    <source>
        <strain evidence="2">VKM Ac-1069</strain>
    </source>
</reference>
<dbReference type="AlphaFoldDB" id="A0A9W6L2D0"/>
<dbReference type="EMBL" id="BSFQ01000011">
    <property type="protein sequence ID" value="GLL11978.1"/>
    <property type="molecule type" value="Genomic_DNA"/>
</dbReference>
<feature type="region of interest" description="Disordered" evidence="1">
    <location>
        <begin position="224"/>
        <end position="249"/>
    </location>
</feature>
<dbReference type="InterPro" id="IPR050484">
    <property type="entry name" value="Transf_Hexapept/Carb_Anhydrase"/>
</dbReference>
<dbReference type="InterPro" id="IPR011004">
    <property type="entry name" value="Trimer_LpxA-like_sf"/>
</dbReference>
<comment type="caution">
    <text evidence="2">The sequence shown here is derived from an EMBL/GenBank/DDBJ whole genome shotgun (WGS) entry which is preliminary data.</text>
</comment>
<evidence type="ECO:0000313" key="3">
    <source>
        <dbReference type="Proteomes" id="UP001143463"/>
    </source>
</evidence>
<feature type="compositionally biased region" description="Basic and acidic residues" evidence="1">
    <location>
        <begin position="224"/>
        <end position="234"/>
    </location>
</feature>
<evidence type="ECO:0000256" key="1">
    <source>
        <dbReference type="SAM" id="MobiDB-lite"/>
    </source>
</evidence>
<accession>A0A9W6L2D0</accession>
<dbReference type="PANTHER" id="PTHR13061:SF29">
    <property type="entry name" value="GAMMA CARBONIC ANHYDRASE-LIKE 1, MITOCHONDRIAL-RELATED"/>
    <property type="match status" value="1"/>
</dbReference>
<keyword evidence="3" id="KW-1185">Reference proteome</keyword>
<dbReference type="PANTHER" id="PTHR13061">
    <property type="entry name" value="DYNACTIN SUBUNIT P25"/>
    <property type="match status" value="1"/>
</dbReference>
<evidence type="ECO:0008006" key="4">
    <source>
        <dbReference type="Google" id="ProtNLM"/>
    </source>
</evidence>
<dbReference type="Gene3D" id="2.160.10.10">
    <property type="entry name" value="Hexapeptide repeat proteins"/>
    <property type="match status" value="1"/>
</dbReference>
<evidence type="ECO:0000313" key="2">
    <source>
        <dbReference type="EMBL" id="GLL11978.1"/>
    </source>
</evidence>
<dbReference type="Proteomes" id="UP001143463">
    <property type="component" value="Unassembled WGS sequence"/>
</dbReference>
<gene>
    <name evidence="2" type="ORF">GCM10017577_31190</name>
</gene>
<name>A0A9W6L2D0_9PSEU</name>
<sequence length="249" mass="26381">MGEEYQPLPRPVGRHAVFVRHRLHSPRVAQSAYIAPNAVLCGDVTVGPHSRVLFGAVVTAEGGPVEIGAHCVIMENAVVRGVARHPTRLGDHVLVGPHASLTGCVIEGDTRIATGAVVFNGARLGVGAELDFHAVVHVNTVVPAGTAVPMGWFAGGDPAELVPPSDRDRIRELMGPLDYAGTVFGVGGTDTPMQDIAQRYARALALHNRDVVLLPSQRDLLAHEPEEEGEHERPAGSSTGKVAVDHRFL</sequence>
<protein>
    <recommendedName>
        <fullName evidence="4">Carbonic anhydrase or acetyltransferase, isoleucine patch superfamily</fullName>
    </recommendedName>
</protein>
<proteinExistence type="predicted"/>
<reference evidence="2" key="1">
    <citation type="journal article" date="2014" name="Int. J. Syst. Evol. Microbiol.">
        <title>Complete genome sequence of Corynebacterium casei LMG S-19264T (=DSM 44701T), isolated from a smear-ripened cheese.</title>
        <authorList>
            <consortium name="US DOE Joint Genome Institute (JGI-PGF)"/>
            <person name="Walter F."/>
            <person name="Albersmeier A."/>
            <person name="Kalinowski J."/>
            <person name="Ruckert C."/>
        </authorList>
    </citation>
    <scope>NUCLEOTIDE SEQUENCE</scope>
    <source>
        <strain evidence="2">VKM Ac-1069</strain>
    </source>
</reference>
<dbReference type="RefSeq" id="WP_051737357.1">
    <property type="nucleotide sequence ID" value="NZ_BAAAUZ010000008.1"/>
</dbReference>